<keyword evidence="1" id="KW-0812">Transmembrane</keyword>
<feature type="transmembrane region" description="Helical" evidence="1">
    <location>
        <begin position="6"/>
        <end position="23"/>
    </location>
</feature>
<evidence type="ECO:0000313" key="2">
    <source>
        <dbReference type="EMBL" id="ETJ35793.1"/>
    </source>
</evidence>
<comment type="caution">
    <text evidence="2">The sequence shown here is derived from an EMBL/GenBank/DDBJ whole genome shotgun (WGS) entry which is preliminary data.</text>
</comment>
<organism evidence="2">
    <name type="scientific">human gut metagenome</name>
    <dbReference type="NCBI Taxonomy" id="408170"/>
    <lineage>
        <taxon>unclassified sequences</taxon>
        <taxon>metagenomes</taxon>
        <taxon>organismal metagenomes</taxon>
    </lineage>
</organism>
<keyword evidence="1" id="KW-0472">Membrane</keyword>
<accession>W1XZS2</accession>
<evidence type="ECO:0000256" key="1">
    <source>
        <dbReference type="SAM" id="Phobius"/>
    </source>
</evidence>
<gene>
    <name evidence="2" type="ORF">Q604_UNBC09878G0018</name>
</gene>
<dbReference type="AlphaFoldDB" id="W1XZS2"/>
<reference evidence="2" key="1">
    <citation type="submission" date="2013-12" db="EMBL/GenBank/DDBJ databases">
        <title>A Varibaculum cambriense genome reconstructed from a premature infant gut community with otherwise low bacterial novelty that shifts toward anaerobic metabolism during the third week of life.</title>
        <authorList>
            <person name="Brown C.T."/>
            <person name="Sharon I."/>
            <person name="Thomas B.C."/>
            <person name="Castelle C.J."/>
            <person name="Morowitz M.J."/>
            <person name="Banfield J.F."/>
        </authorList>
    </citation>
    <scope>NUCLEOTIDE SEQUENCE</scope>
</reference>
<proteinExistence type="predicted"/>
<protein>
    <submittedName>
        <fullName evidence="2">Uncharacterized protein</fullName>
    </submittedName>
</protein>
<dbReference type="EMBL" id="AZMM01009878">
    <property type="protein sequence ID" value="ETJ35793.1"/>
    <property type="molecule type" value="Genomic_DNA"/>
</dbReference>
<sequence>MNVGLFLIIAICCGLLPIIISVNEKNKKNKKRFIPRKFIDVKKNT</sequence>
<keyword evidence="1" id="KW-1133">Transmembrane helix</keyword>
<name>W1XZS2_9ZZZZ</name>